<protein>
    <submittedName>
        <fullName evidence="1">Uncharacterized protein</fullName>
    </submittedName>
</protein>
<evidence type="ECO:0000313" key="2">
    <source>
        <dbReference type="Proteomes" id="UP000001072"/>
    </source>
</evidence>
<gene>
    <name evidence="1" type="ORF">MELLADRAFT_69109</name>
</gene>
<dbReference type="Proteomes" id="UP000001072">
    <property type="component" value="Unassembled WGS sequence"/>
</dbReference>
<keyword evidence="2" id="KW-1185">Reference proteome</keyword>
<evidence type="ECO:0000313" key="1">
    <source>
        <dbReference type="EMBL" id="EGF98740.1"/>
    </source>
</evidence>
<dbReference type="HOGENOM" id="CLU_963392_0_0_1"/>
<dbReference type="KEGG" id="mlr:MELLADRAFT_69109"/>
<organism evidence="2">
    <name type="scientific">Melampsora larici-populina (strain 98AG31 / pathotype 3-4-7)</name>
    <name type="common">Poplar leaf rust fungus</name>
    <dbReference type="NCBI Taxonomy" id="747676"/>
    <lineage>
        <taxon>Eukaryota</taxon>
        <taxon>Fungi</taxon>
        <taxon>Dikarya</taxon>
        <taxon>Basidiomycota</taxon>
        <taxon>Pucciniomycotina</taxon>
        <taxon>Pucciniomycetes</taxon>
        <taxon>Pucciniales</taxon>
        <taxon>Melampsoraceae</taxon>
        <taxon>Melampsora</taxon>
    </lineage>
</organism>
<dbReference type="RefSeq" id="XP_007417991.1">
    <property type="nucleotide sequence ID" value="XM_007417929.1"/>
</dbReference>
<accession>F4S9F2</accession>
<dbReference type="InParanoid" id="F4S9F2"/>
<proteinExistence type="predicted"/>
<dbReference type="GeneID" id="18931175"/>
<dbReference type="VEuPathDB" id="FungiDB:MELLADRAFT_69109"/>
<dbReference type="AlphaFoldDB" id="F4S9F2"/>
<dbReference type="OrthoDB" id="10268070at2759"/>
<sequence>MWEIWEKWSRESKYPGNPFLPTETDFVQHLKYSLMKKGLIEVSKEEARFLRPSLSCEDVSQQELLKQHDMQYFRISRFAPHQKASDRKICLIALHSGRLQLKILEHHEPVAEWFDNLSHSLQEQLYILGQNHEYPRDVTETIHYVKRLYLNLVPSFFGILRMIEQDSFPIKASQQDILIMNAWRFLKNHITQWKDHYVKMNPTQESVSTHPEKAYLVSHQLLNKILRLKQVKHVDLEDLLDLYEIWRLESLNENTVVSPHSNKTSLKDKLKKFYTQMSLEASNKPSIIF</sequence>
<dbReference type="EMBL" id="GL883170">
    <property type="protein sequence ID" value="EGF98740.1"/>
    <property type="molecule type" value="Genomic_DNA"/>
</dbReference>
<reference evidence="2" key="1">
    <citation type="journal article" date="2011" name="Proc. Natl. Acad. Sci. U.S.A.">
        <title>Obligate biotrophy features unraveled by the genomic analysis of rust fungi.</title>
        <authorList>
            <person name="Duplessis S."/>
            <person name="Cuomo C.A."/>
            <person name="Lin Y.-C."/>
            <person name="Aerts A."/>
            <person name="Tisserant E."/>
            <person name="Veneault-Fourrey C."/>
            <person name="Joly D.L."/>
            <person name="Hacquard S."/>
            <person name="Amselem J."/>
            <person name="Cantarel B.L."/>
            <person name="Chiu R."/>
            <person name="Coutinho P.M."/>
            <person name="Feau N."/>
            <person name="Field M."/>
            <person name="Frey P."/>
            <person name="Gelhaye E."/>
            <person name="Goldberg J."/>
            <person name="Grabherr M.G."/>
            <person name="Kodira C.D."/>
            <person name="Kohler A."/>
            <person name="Kuees U."/>
            <person name="Lindquist E.A."/>
            <person name="Lucas S.M."/>
            <person name="Mago R."/>
            <person name="Mauceli E."/>
            <person name="Morin E."/>
            <person name="Murat C."/>
            <person name="Pangilinan J.L."/>
            <person name="Park R."/>
            <person name="Pearson M."/>
            <person name="Quesneville H."/>
            <person name="Rouhier N."/>
            <person name="Sakthikumar S."/>
            <person name="Salamov A.A."/>
            <person name="Schmutz J."/>
            <person name="Selles B."/>
            <person name="Shapiro H."/>
            <person name="Tanguay P."/>
            <person name="Tuskan G.A."/>
            <person name="Henrissat B."/>
            <person name="Van de Peer Y."/>
            <person name="Rouze P."/>
            <person name="Ellis J.G."/>
            <person name="Dodds P.N."/>
            <person name="Schein J.E."/>
            <person name="Zhong S."/>
            <person name="Hamelin R.C."/>
            <person name="Grigoriev I.V."/>
            <person name="Szabo L.J."/>
            <person name="Martin F."/>
        </authorList>
    </citation>
    <scope>NUCLEOTIDE SEQUENCE [LARGE SCALE GENOMIC DNA]</scope>
    <source>
        <strain evidence="2">98AG31 / pathotype 3-4-7</strain>
    </source>
</reference>
<name>F4S9F2_MELLP</name>